<dbReference type="RefSeq" id="WP_207330999.1">
    <property type="nucleotide sequence ID" value="NZ_JAFMYW010000006.1"/>
</dbReference>
<reference evidence="1 2" key="1">
    <citation type="submission" date="2021-03" db="EMBL/GenBank/DDBJ databases">
        <title>Fibrella sp. HMF5405 genome sequencing and assembly.</title>
        <authorList>
            <person name="Kang H."/>
            <person name="Kim H."/>
            <person name="Bae S."/>
            <person name="Joh K."/>
        </authorList>
    </citation>
    <scope>NUCLEOTIDE SEQUENCE [LARGE SCALE GENOMIC DNA]</scope>
    <source>
        <strain evidence="1 2">HMF5405</strain>
    </source>
</reference>
<organism evidence="1 2">
    <name type="scientific">Fibrella forsythiae</name>
    <dbReference type="NCBI Taxonomy" id="2817061"/>
    <lineage>
        <taxon>Bacteria</taxon>
        <taxon>Pseudomonadati</taxon>
        <taxon>Bacteroidota</taxon>
        <taxon>Cytophagia</taxon>
        <taxon>Cytophagales</taxon>
        <taxon>Spirosomataceae</taxon>
        <taxon>Fibrella</taxon>
    </lineage>
</organism>
<evidence type="ECO:0000313" key="1">
    <source>
        <dbReference type="EMBL" id="MBO0951063.1"/>
    </source>
</evidence>
<protein>
    <submittedName>
        <fullName evidence="1">Uncharacterized protein</fullName>
    </submittedName>
</protein>
<accession>A0ABS3JM41</accession>
<comment type="caution">
    <text evidence="1">The sequence shown here is derived from an EMBL/GenBank/DDBJ whole genome shotgun (WGS) entry which is preliminary data.</text>
</comment>
<proteinExistence type="predicted"/>
<name>A0ABS3JM41_9BACT</name>
<keyword evidence="2" id="KW-1185">Reference proteome</keyword>
<evidence type="ECO:0000313" key="2">
    <source>
        <dbReference type="Proteomes" id="UP000664628"/>
    </source>
</evidence>
<gene>
    <name evidence="1" type="ORF">J2I46_20935</name>
</gene>
<sequence>MGLLSLLGLIACDNAHTVLKGSFKGKPYELLSIETKGFSTNRIDYALKLGSYKQVRIDALTTDWGPPYADELYGNARRVYIDKSPAPYSNQGDDPQRHPATMLYLSPERFSKDVFEQYASLLQSEWPVIDQQFARDEYDRFPRILGLVYGEPQSFARLFTGKKEGKPHAIKVEPDGRVRYSPLTDWANDEYSGLSDKVQMPGKHIYVATGKLTGLTLAQVQSYKDELGKTLSDYFLVQETPDTLSLK</sequence>
<dbReference type="Proteomes" id="UP000664628">
    <property type="component" value="Unassembled WGS sequence"/>
</dbReference>
<dbReference type="EMBL" id="JAFMYW010000006">
    <property type="protein sequence ID" value="MBO0951063.1"/>
    <property type="molecule type" value="Genomic_DNA"/>
</dbReference>